<organism evidence="1 2">
    <name type="scientific">Rickettsia asiatica</name>
    <dbReference type="NCBI Taxonomy" id="238800"/>
    <lineage>
        <taxon>Bacteria</taxon>
        <taxon>Pseudomonadati</taxon>
        <taxon>Pseudomonadota</taxon>
        <taxon>Alphaproteobacteria</taxon>
        <taxon>Rickettsiales</taxon>
        <taxon>Rickettsiaceae</taxon>
        <taxon>Rickettsieae</taxon>
        <taxon>Rickettsia</taxon>
        <taxon>spotted fever group</taxon>
    </lineage>
</organism>
<gene>
    <name evidence="1" type="ORF">RAS_05550</name>
</gene>
<keyword evidence="2" id="KW-1185">Reference proteome</keyword>
<dbReference type="RefSeq" id="WP_172616087.1">
    <property type="nucleotide sequence ID" value="NZ_AP019563.1"/>
</dbReference>
<dbReference type="KEGG" id="ras:RAS_05550"/>
<sequence length="82" mass="9741">MKQTTITTQKFIQLTPEYLYEKGKKSYQEALLEEEISKQQEKYIDTMLYFQGAMFLGSNDACVHIYQNFIKMEITLELIMNN</sequence>
<accession>A0A510G7C2</accession>
<reference evidence="1 2" key="1">
    <citation type="submission" date="2019-04" db="EMBL/GenBank/DDBJ databases">
        <title>Draft genome sequence of Rickettsia asiatica Maytaro1284.</title>
        <authorList>
            <person name="Thu M."/>
            <person name="Qiu Y."/>
            <person name="Nakao R."/>
        </authorList>
    </citation>
    <scope>NUCLEOTIDE SEQUENCE [LARGE SCALE GENOMIC DNA]</scope>
    <source>
        <strain evidence="1 2">Maytaro1284</strain>
    </source>
</reference>
<dbReference type="AlphaFoldDB" id="A0A510G7C2"/>
<protein>
    <submittedName>
        <fullName evidence="1">Uncharacterized protein</fullName>
    </submittedName>
</protein>
<name>A0A510G7C2_9RICK</name>
<proteinExistence type="predicted"/>
<evidence type="ECO:0000313" key="2">
    <source>
        <dbReference type="Proteomes" id="UP000321183"/>
    </source>
</evidence>
<evidence type="ECO:0000313" key="1">
    <source>
        <dbReference type="EMBL" id="BBJ31446.1"/>
    </source>
</evidence>
<dbReference type="Proteomes" id="UP000321183">
    <property type="component" value="Chromosome"/>
</dbReference>
<dbReference type="EMBL" id="AP019563">
    <property type="protein sequence ID" value="BBJ31446.1"/>
    <property type="molecule type" value="Genomic_DNA"/>
</dbReference>